<keyword evidence="1" id="KW-1015">Disulfide bond</keyword>
<dbReference type="InterPro" id="IPR036249">
    <property type="entry name" value="Thioredoxin-like_sf"/>
</dbReference>
<evidence type="ECO:0000313" key="3">
    <source>
        <dbReference type="EMBL" id="SFQ53886.1"/>
    </source>
</evidence>
<dbReference type="GO" id="GO:0016491">
    <property type="term" value="F:oxidoreductase activity"/>
    <property type="evidence" value="ECO:0007669"/>
    <property type="project" value="InterPro"/>
</dbReference>
<reference evidence="4" key="1">
    <citation type="submission" date="2016-10" db="EMBL/GenBank/DDBJ databases">
        <authorList>
            <person name="Varghese N."/>
            <person name="Submissions S."/>
        </authorList>
    </citation>
    <scope>NUCLEOTIDE SEQUENCE [LARGE SCALE GENOMIC DNA]</scope>
    <source>
        <strain evidence="4">DSM 11706</strain>
    </source>
</reference>
<evidence type="ECO:0000256" key="1">
    <source>
        <dbReference type="ARBA" id="ARBA00023157"/>
    </source>
</evidence>
<dbReference type="PROSITE" id="PS00194">
    <property type="entry name" value="THIOREDOXIN_1"/>
    <property type="match status" value="1"/>
</dbReference>
<dbReference type="PANTHER" id="PTHR42852:SF1">
    <property type="entry name" value="THIOREDOXIN-LIKE PROTEIN YNEN"/>
    <property type="match status" value="1"/>
</dbReference>
<dbReference type="PANTHER" id="PTHR42852">
    <property type="entry name" value="THIOL:DISULFIDE INTERCHANGE PROTEIN DSBE"/>
    <property type="match status" value="1"/>
</dbReference>
<dbReference type="SUPFAM" id="SSF52833">
    <property type="entry name" value="Thioredoxin-like"/>
    <property type="match status" value="1"/>
</dbReference>
<dbReference type="Proteomes" id="UP000198734">
    <property type="component" value="Unassembled WGS sequence"/>
</dbReference>
<protein>
    <submittedName>
        <fullName evidence="3">Peroxiredoxin</fullName>
    </submittedName>
</protein>
<dbReference type="EMBL" id="FOXU01000004">
    <property type="protein sequence ID" value="SFQ53886.1"/>
    <property type="molecule type" value="Genomic_DNA"/>
</dbReference>
<dbReference type="InterPro" id="IPR013766">
    <property type="entry name" value="Thioredoxin_domain"/>
</dbReference>
<dbReference type="InterPro" id="IPR050553">
    <property type="entry name" value="Thioredoxin_ResA/DsbE_sf"/>
</dbReference>
<dbReference type="OrthoDB" id="25753at2"/>
<dbReference type="AlphaFoldDB" id="A0A1I5ZBK7"/>
<dbReference type="GO" id="GO:0016209">
    <property type="term" value="F:antioxidant activity"/>
    <property type="evidence" value="ECO:0007669"/>
    <property type="project" value="InterPro"/>
</dbReference>
<name>A0A1I5ZBK7_9BACI</name>
<evidence type="ECO:0000259" key="2">
    <source>
        <dbReference type="PROSITE" id="PS51352"/>
    </source>
</evidence>
<dbReference type="Pfam" id="PF00578">
    <property type="entry name" value="AhpC-TSA"/>
    <property type="match status" value="1"/>
</dbReference>
<feature type="domain" description="Thioredoxin" evidence="2">
    <location>
        <begin position="51"/>
        <end position="192"/>
    </location>
</feature>
<dbReference type="RefSeq" id="WP_093537319.1">
    <property type="nucleotide sequence ID" value="NZ_FOXU01000004.1"/>
</dbReference>
<gene>
    <name evidence="3" type="ORF">SAMN05421670_2605</name>
</gene>
<keyword evidence="4" id="KW-1185">Reference proteome</keyword>
<dbReference type="Gene3D" id="3.40.30.10">
    <property type="entry name" value="Glutaredoxin"/>
    <property type="match status" value="1"/>
</dbReference>
<organism evidence="3 4">
    <name type="scientific">Psychrobacillus psychrotolerans</name>
    <dbReference type="NCBI Taxonomy" id="126156"/>
    <lineage>
        <taxon>Bacteria</taxon>
        <taxon>Bacillati</taxon>
        <taxon>Bacillota</taxon>
        <taxon>Bacilli</taxon>
        <taxon>Bacillales</taxon>
        <taxon>Bacillaceae</taxon>
        <taxon>Psychrobacillus</taxon>
    </lineage>
</organism>
<dbReference type="PROSITE" id="PS51352">
    <property type="entry name" value="THIOREDOXIN_2"/>
    <property type="match status" value="1"/>
</dbReference>
<sequence>MKKKIIALVVIAALIAIATISFVRGNIDEQEAFAGEQMGTDLANNPANEGLGQGNVAPNFTLTTLAGEEVTLADYKGKKIVLNLWATWCGPCKAEMPHMQNYYEDMAEKENVEILAVNLTSSDVGIDKVKAFQDDYALSFPILLDEDGVVGEAYQAITIPTTYMIDTTGTIQNKIVGPMDEQMLADYISNLK</sequence>
<dbReference type="STRING" id="126156.SAMN05421670_2605"/>
<accession>A0A1I5ZBK7</accession>
<dbReference type="CDD" id="cd02966">
    <property type="entry name" value="TlpA_like_family"/>
    <property type="match status" value="1"/>
</dbReference>
<proteinExistence type="predicted"/>
<dbReference type="InterPro" id="IPR017937">
    <property type="entry name" value="Thioredoxin_CS"/>
</dbReference>
<evidence type="ECO:0000313" key="4">
    <source>
        <dbReference type="Proteomes" id="UP000198734"/>
    </source>
</evidence>
<dbReference type="InterPro" id="IPR000866">
    <property type="entry name" value="AhpC/TSA"/>
</dbReference>